<sequence>MLFPTDAQFTPVLLSGNIVLFDPPGDQSPASTDIVGNAQFPAAYYSYDGTNVFFRLRLNADPRTRTGGFDNFAWGLLFDTDGVPGTYEWLLAVNGLNTQVNLIQNVIKEFNSFNDPAEGLGGGTPNYSRPIINYDIARVRATGDGSNFGGNPDFFLDFFIGAATLFQFLGITDSSQIRLFFFTSANNNNYNKDSLLNNGFTFAQAFTPPVTIESSDVRAELAIAKTTISGPAQTITGEISTYTQSIQVSNTGKSTATTVFMTDVIGFDQVSSVQITGVSIGQATYDPSTQTISYNIGNLPAGQTATLTVTFSGQFTSTSGGTRTLNTALVDGIDSFTGNRIPTATAVASATVVQTGGIAGRVLDQSTGLPLPGAVITLQTQEGATVSVTSADAGGSYGFANIASGPYVLLTTRADYAISSQPVFVSPASVTTADILLQPLPAALQGTVSTGGVPIAGATVTVQDAFNVVVTQATTDPAGNYAISGLLPGNYTVVIAANAFQSAMTGVNLTPAETETVNISLSPNPALVTGTVLGADGSPIPGANVDIVDPFGQLVTTTTTDAAGNYAFNNLAPGSYRVRASAPNFSAAQVGVTLAAGEASVVNLILQPEPGVLTGIVHTAADTPLAGTSIRVVTNEGITIATAFTDSAGAFTIPSLPPNSYTVNFGQQGFASQTQGAIVLSNQTTVLDVTLFMLAGTLNGIVTDAGQVPQPGAVINVFQNNVIVATTTAGANGVYQVAGLAPNLYTVTAEVPGFSTLLLGAVIEPFETTTLNFALQPSPGGIGGTVTGTDGSPIAGAAVIVRQDSAAGPIVARTVTDSAGRYTIDNLDPGNYVLTASAEDFQTSVSGAIVQPNATAAADFVLAPSPGTISGVVVELATGAPIPNAFIEVRLLRANGIAVATGFTDASGNFAVDSLPPGSYTVIATAAGFQTNGATVMLEAAETENASIALLPNPGFVAGTVFNTATGLPLAGATVRIADANGFLYDLVVTDSGGAYTVRGLPPGNYIVSAFADGFQGQIIGAIVQSDTTSPVNLGLLPNPGAITGTVSPSSAGTLVQLLDANNVFILSVVTTAEGSYLFDNLAPGNYLIRATAANYSTETVGATVFSGQTSNALISLTPNPGMVSGRVTDAGGNPINTAEVKVFDANNVLLGVVLAGLNGEYAIGNLPAGNLTVVVSAPGFATAVGGVGVTPGENVAGLDFRLQQLVGSISGQITSAQTRQPVPGATIEVRILDELGVPVATVATSPFGNYLVENLAPGSYTVIVSAEGFAVSAIGVIVTANQTTSASLALSPLAGEIAGVVNAGGAILPGGDVSLRLYTEDGVLLQTLLANVDGSYRFFQVAPGNYIVNATADGFVAQSQQVPVAASQTATANFNLQSQPAVLSGIVRSEATGAALGGSTVIVRDLNDLVVATGIADENGAFALDNLPAGTFVAAVSAAGFGTGASVVNLNRGQSTSAVLQLVPNPGSLAGYVTDLDTSAAVEGAVVTVRRDDTDAVVATALTDNRGAYLIQDLGAGRYTVTAEASGFFTQILSEAVAPDLQTPLSFVLSRNPATIQGNVANAATGQPIAGAAIEIRLFNTFGEAVASSLTDAQGNYTINRVPASNYTVIASQPNFGTEETSAHVGPGQTTTLNFALTPNPASLSGTIVQQSNGLPIAGATIDVIDAFTGIVVRSGLSDARGVYLIGGLRADDYIVRTSQSGFQSESNAITLQPGSARVLNVSLRANPTTIVGAVTNTAQNVMNGAVVQVLNANNEVLAVTVTNPEGRFAVSGLPSETLVITTSSLMLGSAVVVFDPRMGGEVRISMPEEMGDLRGTVRDERLRPLYKALVEVFDRNRRLVRAVITNTAGQYYIGNLAAGIYDVQFTYPDKRPLTKSALIFNGQVTVLDAILQDDDEE</sequence>
<evidence type="ECO:0000313" key="5">
    <source>
        <dbReference type="Proteomes" id="UP001595715"/>
    </source>
</evidence>
<dbReference type="Gene3D" id="2.60.40.1120">
    <property type="entry name" value="Carboxypeptidase-like, regulatory domain"/>
    <property type="match status" value="17"/>
</dbReference>
<comment type="similarity">
    <text evidence="1">Belongs to the serine-aspartate repeat-containing protein (SDr) family.</text>
</comment>
<dbReference type="Proteomes" id="UP001595715">
    <property type="component" value="Unassembled WGS sequence"/>
</dbReference>
<name>A0ABV8JWR7_9BACL</name>
<proteinExistence type="inferred from homology"/>
<dbReference type="SUPFAM" id="SSF49478">
    <property type="entry name" value="Cna protein B-type domain"/>
    <property type="match status" value="2"/>
</dbReference>
<keyword evidence="5" id="KW-1185">Reference proteome</keyword>
<accession>A0ABV8JWR7</accession>
<protein>
    <submittedName>
        <fullName evidence="4">Carboxypeptidase regulatory-like domain-containing protein</fullName>
    </submittedName>
</protein>
<keyword evidence="2" id="KW-0964">Secreted</keyword>
<gene>
    <name evidence="4" type="ORF">ACFOZ8_04105</name>
</gene>
<keyword evidence="3" id="KW-0732">Signal</keyword>
<dbReference type="Pfam" id="PF13620">
    <property type="entry name" value="CarboxypepD_reg"/>
    <property type="match status" value="18"/>
</dbReference>
<dbReference type="InterPro" id="IPR008969">
    <property type="entry name" value="CarboxyPept-like_regulatory"/>
</dbReference>
<dbReference type="PANTHER" id="PTHR36108">
    <property type="entry name" value="COLOSSIN-B-RELATED"/>
    <property type="match status" value="1"/>
</dbReference>
<dbReference type="RefSeq" id="WP_377717537.1">
    <property type="nucleotide sequence ID" value="NZ_JBHSAM010000013.1"/>
</dbReference>
<dbReference type="PANTHER" id="PTHR36108:SF13">
    <property type="entry name" value="COLOSSIN-B-RELATED"/>
    <property type="match status" value="1"/>
</dbReference>
<dbReference type="EMBL" id="JBHSAM010000013">
    <property type="protein sequence ID" value="MFC4098834.1"/>
    <property type="molecule type" value="Genomic_DNA"/>
</dbReference>
<evidence type="ECO:0000313" key="4">
    <source>
        <dbReference type="EMBL" id="MFC4098834.1"/>
    </source>
</evidence>
<comment type="caution">
    <text evidence="4">The sequence shown here is derived from an EMBL/GenBank/DDBJ whole genome shotgun (WGS) entry which is preliminary data.</text>
</comment>
<evidence type="ECO:0000256" key="2">
    <source>
        <dbReference type="ARBA" id="ARBA00022525"/>
    </source>
</evidence>
<organism evidence="4 5">
    <name type="scientific">Paenibacillus xanthanilyticus</name>
    <dbReference type="NCBI Taxonomy" id="1783531"/>
    <lineage>
        <taxon>Bacteria</taxon>
        <taxon>Bacillati</taxon>
        <taxon>Bacillota</taxon>
        <taxon>Bacilli</taxon>
        <taxon>Bacillales</taxon>
        <taxon>Paenibacillaceae</taxon>
        <taxon>Paenibacillus</taxon>
    </lineage>
</organism>
<dbReference type="SUPFAM" id="SSF49464">
    <property type="entry name" value="Carboxypeptidase regulatory domain-like"/>
    <property type="match status" value="4"/>
</dbReference>
<evidence type="ECO:0000256" key="3">
    <source>
        <dbReference type="ARBA" id="ARBA00022729"/>
    </source>
</evidence>
<dbReference type="SUPFAM" id="SSF49452">
    <property type="entry name" value="Starch-binding domain-like"/>
    <property type="match status" value="11"/>
</dbReference>
<dbReference type="Gene3D" id="2.60.40.1170">
    <property type="entry name" value="Mu homology domain, subdomain B"/>
    <property type="match status" value="1"/>
</dbReference>
<dbReference type="InterPro" id="IPR013784">
    <property type="entry name" value="Carb-bd-like_fold"/>
</dbReference>
<reference evidence="5" key="1">
    <citation type="journal article" date="2019" name="Int. J. Syst. Evol. Microbiol.">
        <title>The Global Catalogue of Microorganisms (GCM) 10K type strain sequencing project: providing services to taxonomists for standard genome sequencing and annotation.</title>
        <authorList>
            <consortium name="The Broad Institute Genomics Platform"/>
            <consortium name="The Broad Institute Genome Sequencing Center for Infectious Disease"/>
            <person name="Wu L."/>
            <person name="Ma J."/>
        </authorList>
    </citation>
    <scope>NUCLEOTIDE SEQUENCE [LARGE SCALE GENOMIC DNA]</scope>
    <source>
        <strain evidence="5">IBRC-M 10987</strain>
    </source>
</reference>
<evidence type="ECO:0000256" key="1">
    <source>
        <dbReference type="ARBA" id="ARBA00007257"/>
    </source>
</evidence>